<dbReference type="Proteomes" id="UP000887579">
    <property type="component" value="Unplaced"/>
</dbReference>
<dbReference type="WBParaSite" id="ES5_v2.g29221.t1">
    <property type="protein sequence ID" value="ES5_v2.g29221.t1"/>
    <property type="gene ID" value="ES5_v2.g29221"/>
</dbReference>
<proteinExistence type="predicted"/>
<reference evidence="2" key="1">
    <citation type="submission" date="2022-11" db="UniProtKB">
        <authorList>
            <consortium name="WormBaseParasite"/>
        </authorList>
    </citation>
    <scope>IDENTIFICATION</scope>
</reference>
<sequence>MDDLAFLVKWTGFDSKENTWEPLENVIMCEKFENYLNKYLVPTIGKRRRGRKENISFEFIEPKANHCYYLKDLRGSDESFLRLDDSDVQDDDEFVPPPPKKAKLNKKYAAIRSPKVVIPKRPKKNVESNAASFALHNLLNDDNFVYNDGN</sequence>
<accession>A0AC34GHW9</accession>
<name>A0AC34GHW9_9BILA</name>
<evidence type="ECO:0000313" key="2">
    <source>
        <dbReference type="WBParaSite" id="ES5_v2.g29221.t1"/>
    </source>
</evidence>
<protein>
    <submittedName>
        <fullName evidence="2">Chromo domain-containing protein</fullName>
    </submittedName>
</protein>
<organism evidence="1 2">
    <name type="scientific">Panagrolaimus sp. ES5</name>
    <dbReference type="NCBI Taxonomy" id="591445"/>
    <lineage>
        <taxon>Eukaryota</taxon>
        <taxon>Metazoa</taxon>
        <taxon>Ecdysozoa</taxon>
        <taxon>Nematoda</taxon>
        <taxon>Chromadorea</taxon>
        <taxon>Rhabditida</taxon>
        <taxon>Tylenchina</taxon>
        <taxon>Panagrolaimomorpha</taxon>
        <taxon>Panagrolaimoidea</taxon>
        <taxon>Panagrolaimidae</taxon>
        <taxon>Panagrolaimus</taxon>
    </lineage>
</organism>
<evidence type="ECO:0000313" key="1">
    <source>
        <dbReference type="Proteomes" id="UP000887579"/>
    </source>
</evidence>